<feature type="compositionally biased region" description="Low complexity" evidence="1">
    <location>
        <begin position="9"/>
        <end position="19"/>
    </location>
</feature>
<dbReference type="GeneID" id="5972206"/>
<dbReference type="PROSITE" id="PS50191">
    <property type="entry name" value="CRAL_TRIO"/>
    <property type="match status" value="1"/>
</dbReference>
<accession>Q0UTJ6</accession>
<proteinExistence type="predicted"/>
<feature type="region of interest" description="Disordered" evidence="1">
    <location>
        <begin position="413"/>
        <end position="721"/>
    </location>
</feature>
<dbReference type="Pfam" id="PF00620">
    <property type="entry name" value="RhoGAP"/>
    <property type="match status" value="1"/>
</dbReference>
<feature type="compositionally biased region" description="Polar residues" evidence="1">
    <location>
        <begin position="578"/>
        <end position="601"/>
    </location>
</feature>
<dbReference type="Gene3D" id="1.10.555.10">
    <property type="entry name" value="Rho GTPase activation protein"/>
    <property type="match status" value="2"/>
</dbReference>
<dbReference type="SUPFAM" id="SSF52087">
    <property type="entry name" value="CRAL/TRIO domain"/>
    <property type="match status" value="1"/>
</dbReference>
<dbReference type="eggNOG" id="KOG4406">
    <property type="taxonomic scope" value="Eukaryota"/>
</dbReference>
<protein>
    <recommendedName>
        <fullName evidence="2">CRAL-TRIO domain-containing protein</fullName>
    </recommendedName>
</protein>
<evidence type="ECO:0000313" key="4">
    <source>
        <dbReference type="Proteomes" id="UP000001055"/>
    </source>
</evidence>
<dbReference type="GO" id="GO:0007264">
    <property type="term" value="P:small GTPase-mediated signal transduction"/>
    <property type="evidence" value="ECO:0000318"/>
    <property type="project" value="GO_Central"/>
</dbReference>
<evidence type="ECO:0000256" key="1">
    <source>
        <dbReference type="SAM" id="MobiDB-lite"/>
    </source>
</evidence>
<dbReference type="PANTHER" id="PTHR45808:SF2">
    <property type="entry name" value="RHO GTPASE-ACTIVATING PROTEIN 68F"/>
    <property type="match status" value="1"/>
</dbReference>
<dbReference type="KEGG" id="pno:SNOG_04918"/>
<dbReference type="InterPro" id="IPR001251">
    <property type="entry name" value="CRAL-TRIO_dom"/>
</dbReference>
<feature type="compositionally biased region" description="Low complexity" evidence="1">
    <location>
        <begin position="645"/>
        <end position="662"/>
    </location>
</feature>
<dbReference type="InParanoid" id="Q0UTJ6"/>
<dbReference type="RefSeq" id="XP_001795331.1">
    <property type="nucleotide sequence ID" value="XM_001795279.1"/>
</dbReference>
<dbReference type="GO" id="GO:0005096">
    <property type="term" value="F:GTPase activator activity"/>
    <property type="evidence" value="ECO:0000318"/>
    <property type="project" value="GO_Central"/>
</dbReference>
<dbReference type="AlphaFoldDB" id="Q0UTJ6"/>
<feature type="domain" description="CRAL-TRIO" evidence="2">
    <location>
        <begin position="30"/>
        <end position="203"/>
    </location>
</feature>
<dbReference type="EMBL" id="CH445331">
    <property type="protein sequence ID" value="EAT87309.2"/>
    <property type="molecule type" value="Genomic_DNA"/>
</dbReference>
<dbReference type="Proteomes" id="UP000001055">
    <property type="component" value="Unassembled WGS sequence"/>
</dbReference>
<dbReference type="CDD" id="cd00170">
    <property type="entry name" value="SEC14"/>
    <property type="match status" value="1"/>
</dbReference>
<dbReference type="InterPro" id="IPR036865">
    <property type="entry name" value="CRAL-TRIO_dom_sf"/>
</dbReference>
<name>Q0UTJ6_PHANO</name>
<dbReference type="VEuPathDB" id="FungiDB:JI435_049180"/>
<dbReference type="Pfam" id="PF13716">
    <property type="entry name" value="CRAL_TRIO_2"/>
    <property type="match status" value="1"/>
</dbReference>
<dbReference type="PANTHER" id="PTHR45808">
    <property type="entry name" value="RHO GTPASE-ACTIVATING PROTEIN 68F"/>
    <property type="match status" value="1"/>
</dbReference>
<dbReference type="GO" id="GO:0005737">
    <property type="term" value="C:cytoplasm"/>
    <property type="evidence" value="ECO:0000318"/>
    <property type="project" value="GO_Central"/>
</dbReference>
<sequence length="783" mass="86798">MSGMRAKVASRLRSSSLSAVPPPRQSSNYSTDMAKAATSILYRSPIPSREGRPVFILNAAAMPDTHETDFDLLLPYVLARLPEEDDLLKGYEYEVVFFAGDGDNGATTKKHRPGWGWFLQAYHVLSRAMRKRLQKLYIVHEKAWVRILTEIFSTIVSPKFRRKIYHCECWVPGAACCVLRAACCDTLTELARSIQVENLLIPSSTYLTDRRISDDIYVEHATGRRAFGARNPFPTSRNGKTRFPRVLREATSFVLIEENITCEGLFRVPPHAKLRDCLKEAYDRGQKYIIWKDNGVTLPVPPYSNAEHQDEILAEVDPKDAYSVFMAAALIKAWHLLPLLDAVASRHEQNKMTAENLAVCFAPALLCGPDQIEDAKMSSVIRRIFKHAVEMWPNGLREACEQPADAFYQELELPKDEADWDDPVEEKRVSGEGRASMEEQMGGITLEDNEKLFEAPYPEASQETMPPPLPPRARVPSARSSTDSAKRKPAPPLQVPPPRYSTVISDAPEDVADSPLTYAATTNGFSPRRPDDEQAPPLPPRSKEQISDEKAGFPPKLNIPKRKNLTSAQVDNVERSAYAQTPTSASSERSPNTYETASRGSYQPPHGGMALPGLTRQSSHEDSSPTYAPKRAPPAIPAITQSEQSSPVNALSSSPSDPKPSSATEFRRPSIPASANRIPTITGLARPVYPSTPNTNQNRPPSKSTSLPIPGPKPRAISPGLLHRMPSFEARQVDRKMLTPNKLNLKKQSVEDLRKLYEERAGTASVLVEAGKWGKDANANARK</sequence>
<feature type="compositionally biased region" description="Polar residues" evidence="1">
    <location>
        <begin position="691"/>
        <end position="707"/>
    </location>
</feature>
<dbReference type="CDD" id="cd00159">
    <property type="entry name" value="RhoGAP"/>
    <property type="match status" value="1"/>
</dbReference>
<dbReference type="InterPro" id="IPR000198">
    <property type="entry name" value="RhoGAP_dom"/>
</dbReference>
<feature type="compositionally biased region" description="Basic and acidic residues" evidence="1">
    <location>
        <begin position="541"/>
        <end position="551"/>
    </location>
</feature>
<evidence type="ECO:0000313" key="3">
    <source>
        <dbReference type="EMBL" id="EAT87309.2"/>
    </source>
</evidence>
<dbReference type="SUPFAM" id="SSF48350">
    <property type="entry name" value="GTPase activation domain, GAP"/>
    <property type="match status" value="1"/>
</dbReference>
<dbReference type="HOGENOM" id="CLU_016267_0_0_1"/>
<dbReference type="Gene3D" id="3.40.525.10">
    <property type="entry name" value="CRAL-TRIO lipid binding domain"/>
    <property type="match status" value="1"/>
</dbReference>
<reference evidence="4" key="1">
    <citation type="journal article" date="2007" name="Plant Cell">
        <title>Dothideomycete-plant interactions illuminated by genome sequencing and EST analysis of the wheat pathogen Stagonospora nodorum.</title>
        <authorList>
            <person name="Hane J.K."/>
            <person name="Lowe R.G."/>
            <person name="Solomon P.S."/>
            <person name="Tan K.C."/>
            <person name="Schoch C.L."/>
            <person name="Spatafora J.W."/>
            <person name="Crous P.W."/>
            <person name="Kodira C."/>
            <person name="Birren B.W."/>
            <person name="Galagan J.E."/>
            <person name="Torriani S.F."/>
            <person name="McDonald B.A."/>
            <person name="Oliver R.P."/>
        </authorList>
    </citation>
    <scope>NUCLEOTIDE SEQUENCE [LARGE SCALE GENOMIC DNA]</scope>
    <source>
        <strain evidence="4">SN15 / ATCC MYA-4574 / FGSC 10173</strain>
    </source>
</reference>
<evidence type="ECO:0000259" key="2">
    <source>
        <dbReference type="PROSITE" id="PS50191"/>
    </source>
</evidence>
<feature type="compositionally biased region" description="Basic and acidic residues" evidence="1">
    <location>
        <begin position="425"/>
        <end position="437"/>
    </location>
</feature>
<feature type="compositionally biased region" description="Pro residues" evidence="1">
    <location>
        <begin position="490"/>
        <end position="499"/>
    </location>
</feature>
<gene>
    <name evidence="3" type="ORF">SNOG_04918</name>
</gene>
<dbReference type="STRING" id="321614.Q0UTJ6"/>
<dbReference type="InterPro" id="IPR008936">
    <property type="entry name" value="Rho_GTPase_activation_prot"/>
</dbReference>
<dbReference type="SMART" id="SM00324">
    <property type="entry name" value="RhoGAP"/>
    <property type="match status" value="1"/>
</dbReference>
<organism evidence="3 4">
    <name type="scientific">Phaeosphaeria nodorum (strain SN15 / ATCC MYA-4574 / FGSC 10173)</name>
    <name type="common">Glume blotch fungus</name>
    <name type="synonym">Parastagonospora nodorum</name>
    <dbReference type="NCBI Taxonomy" id="321614"/>
    <lineage>
        <taxon>Eukaryota</taxon>
        <taxon>Fungi</taxon>
        <taxon>Dikarya</taxon>
        <taxon>Ascomycota</taxon>
        <taxon>Pezizomycotina</taxon>
        <taxon>Dothideomycetes</taxon>
        <taxon>Pleosporomycetidae</taxon>
        <taxon>Pleosporales</taxon>
        <taxon>Pleosporineae</taxon>
        <taxon>Phaeosphaeriaceae</taxon>
        <taxon>Parastagonospora</taxon>
    </lineage>
</organism>
<feature type="region of interest" description="Disordered" evidence="1">
    <location>
        <begin position="1"/>
        <end position="30"/>
    </location>
</feature>